<protein>
    <submittedName>
        <fullName evidence="7">Precorrin-6Y C5,15-methyltransferase (Decarboxylating)</fullName>
    </submittedName>
</protein>
<dbReference type="Gene3D" id="3.40.50.150">
    <property type="entry name" value="Vaccinia Virus protein VP39"/>
    <property type="match status" value="1"/>
</dbReference>
<sequence>MIYVVGAGIAGQEGFCQRVLQLVAEADVLYGPPNLLALFARLPARQVALSADSDLTALLEEAEGNQVVLTAGDPLFFGLGRELLRNLPREELEFVPNVSSVQFAFARIKQPWDDALFVSAEGRSMTHLVDRIVANDKVAVLTDARHTPAAIAAELLRRGRDGYTVYLCENLGTAEERVEQTSVAQLPQLVAAPLNVLIFIKCYDSEIDDSLPTLGIPDSSFMTVKKQITPEEVRVVVLAKLRLRQDMVLWDIGAGSGSVSIEADALLPFGRIFAVERNSDSLRFLRQNLNNFHSRNVRLVEGEAPACLEDLPDPDRVFIGGSGGNLWELLEVIDERLSASGRVVLTASTLDTLVAATDFFENNGYVIEVVTLNIARTSSETDYKMFEALNPVYVVVALKESASATLA</sequence>
<dbReference type="UniPathway" id="UPA00148"/>
<evidence type="ECO:0000256" key="1">
    <source>
        <dbReference type="ARBA" id="ARBA00004953"/>
    </source>
</evidence>
<evidence type="ECO:0000256" key="5">
    <source>
        <dbReference type="ARBA" id="ARBA00022691"/>
    </source>
</evidence>
<accession>A0A1G6XLT3</accession>
<dbReference type="InterPro" id="IPR000878">
    <property type="entry name" value="4pyrrol_Mease"/>
</dbReference>
<dbReference type="NCBIfam" id="TIGR02467">
    <property type="entry name" value="CbiE"/>
    <property type="match status" value="1"/>
</dbReference>
<dbReference type="Gene3D" id="3.30.950.10">
    <property type="entry name" value="Methyltransferase, Cobalt-precorrin-4 Transmethylase, Domain 2"/>
    <property type="match status" value="1"/>
</dbReference>
<keyword evidence="5" id="KW-0949">S-adenosyl-L-methionine</keyword>
<dbReference type="NCBIfam" id="TIGR02469">
    <property type="entry name" value="CbiT"/>
    <property type="match status" value="1"/>
</dbReference>
<name>A0A1G6XLT3_9BACT</name>
<evidence type="ECO:0000256" key="2">
    <source>
        <dbReference type="ARBA" id="ARBA00022573"/>
    </source>
</evidence>
<feature type="domain" description="Tetrapyrrole methylase" evidence="6">
    <location>
        <begin position="1"/>
        <end position="186"/>
    </location>
</feature>
<dbReference type="RefSeq" id="WP_245691288.1">
    <property type="nucleotide sequence ID" value="NZ_FNAQ01000001.1"/>
</dbReference>
<dbReference type="Gene3D" id="3.40.1010.10">
    <property type="entry name" value="Cobalt-precorrin-4 Transmethylase, Domain 1"/>
    <property type="match status" value="1"/>
</dbReference>
<dbReference type="EMBL" id="FNAQ01000001">
    <property type="protein sequence ID" value="SDD79110.1"/>
    <property type="molecule type" value="Genomic_DNA"/>
</dbReference>
<evidence type="ECO:0000256" key="4">
    <source>
        <dbReference type="ARBA" id="ARBA00022679"/>
    </source>
</evidence>
<dbReference type="InterPro" id="IPR014776">
    <property type="entry name" value="4pyrrole_Mease_sub2"/>
</dbReference>
<dbReference type="AlphaFoldDB" id="A0A1G6XLT3"/>
<evidence type="ECO:0000313" key="8">
    <source>
        <dbReference type="Proteomes" id="UP000243205"/>
    </source>
</evidence>
<comment type="pathway">
    <text evidence="1">Cofactor biosynthesis; adenosylcobalamin biosynthesis.</text>
</comment>
<dbReference type="InterPro" id="IPR029063">
    <property type="entry name" value="SAM-dependent_MTases_sf"/>
</dbReference>
<dbReference type="InterPro" id="IPR035996">
    <property type="entry name" value="4pyrrol_Methylase_sf"/>
</dbReference>
<dbReference type="InterPro" id="IPR014777">
    <property type="entry name" value="4pyrrole_Mease_sub1"/>
</dbReference>
<dbReference type="InterPro" id="IPR012818">
    <property type="entry name" value="CbiE"/>
</dbReference>
<dbReference type="SUPFAM" id="SSF53335">
    <property type="entry name" value="S-adenosyl-L-methionine-dependent methyltransferases"/>
    <property type="match status" value="1"/>
</dbReference>
<dbReference type="Proteomes" id="UP000243205">
    <property type="component" value="Unassembled WGS sequence"/>
</dbReference>
<gene>
    <name evidence="7" type="ORF">SAMN05661003_101317</name>
</gene>
<dbReference type="CDD" id="cd02440">
    <property type="entry name" value="AdoMet_MTases"/>
    <property type="match status" value="1"/>
</dbReference>
<organism evidence="7 8">
    <name type="scientific">Desulfuromonas thiophila</name>
    <dbReference type="NCBI Taxonomy" id="57664"/>
    <lineage>
        <taxon>Bacteria</taxon>
        <taxon>Pseudomonadati</taxon>
        <taxon>Thermodesulfobacteriota</taxon>
        <taxon>Desulfuromonadia</taxon>
        <taxon>Desulfuromonadales</taxon>
        <taxon>Desulfuromonadaceae</taxon>
        <taxon>Desulfuromonas</taxon>
    </lineage>
</organism>
<reference evidence="8" key="1">
    <citation type="submission" date="2016-10" db="EMBL/GenBank/DDBJ databases">
        <authorList>
            <person name="Varghese N."/>
            <person name="Submissions S."/>
        </authorList>
    </citation>
    <scope>NUCLEOTIDE SEQUENCE [LARGE SCALE GENOMIC DNA]</scope>
    <source>
        <strain evidence="8">DSM 8987</strain>
    </source>
</reference>
<dbReference type="STRING" id="57664.SAMN05661003_101317"/>
<dbReference type="InterPro" id="IPR006365">
    <property type="entry name" value="Cbl_synth_CobL"/>
</dbReference>
<keyword evidence="3 7" id="KW-0489">Methyltransferase</keyword>
<keyword evidence="8" id="KW-1185">Reference proteome</keyword>
<dbReference type="PIRSF" id="PIRSF036428">
    <property type="entry name" value="CobL"/>
    <property type="match status" value="1"/>
</dbReference>
<proteinExistence type="predicted"/>
<dbReference type="Pfam" id="PF00590">
    <property type="entry name" value="TP_methylase"/>
    <property type="match status" value="1"/>
</dbReference>
<dbReference type="PANTHER" id="PTHR43182:SF1">
    <property type="entry name" value="COBALT-PRECORRIN-7 C(5)-METHYLTRANSFERASE"/>
    <property type="match status" value="1"/>
</dbReference>
<dbReference type="GO" id="GO:0008276">
    <property type="term" value="F:protein methyltransferase activity"/>
    <property type="evidence" value="ECO:0007669"/>
    <property type="project" value="InterPro"/>
</dbReference>
<evidence type="ECO:0000259" key="6">
    <source>
        <dbReference type="Pfam" id="PF00590"/>
    </source>
</evidence>
<keyword evidence="4 7" id="KW-0808">Transferase</keyword>
<dbReference type="GO" id="GO:0009236">
    <property type="term" value="P:cobalamin biosynthetic process"/>
    <property type="evidence" value="ECO:0007669"/>
    <property type="project" value="UniProtKB-UniPathway"/>
</dbReference>
<keyword evidence="2" id="KW-0169">Cobalamin biosynthesis</keyword>
<dbReference type="InterPro" id="IPR050714">
    <property type="entry name" value="Cobalamin_biosynth_MTase"/>
</dbReference>
<dbReference type="CDD" id="cd11644">
    <property type="entry name" value="Precorrin-6Y-MT"/>
    <property type="match status" value="1"/>
</dbReference>
<evidence type="ECO:0000256" key="3">
    <source>
        <dbReference type="ARBA" id="ARBA00022603"/>
    </source>
</evidence>
<dbReference type="InterPro" id="IPR014008">
    <property type="entry name" value="Cbl_synth_MTase_CbiT"/>
</dbReference>
<dbReference type="GO" id="GO:0032259">
    <property type="term" value="P:methylation"/>
    <property type="evidence" value="ECO:0007669"/>
    <property type="project" value="UniProtKB-KW"/>
</dbReference>
<dbReference type="SUPFAM" id="SSF53790">
    <property type="entry name" value="Tetrapyrrole methylase"/>
    <property type="match status" value="1"/>
</dbReference>
<evidence type="ECO:0000313" key="7">
    <source>
        <dbReference type="EMBL" id="SDD79110.1"/>
    </source>
</evidence>
<dbReference type="PANTHER" id="PTHR43182">
    <property type="entry name" value="COBALT-PRECORRIN-6B C(15)-METHYLTRANSFERASE (DECARBOXYLATING)"/>
    <property type="match status" value="1"/>
</dbReference>